<name>A0A1S7LMC2_MAGMO</name>
<dbReference type="EMBL" id="LO017727">
    <property type="protein sequence ID" value="CRH07319.1"/>
    <property type="molecule type" value="Genomic_DNA"/>
</dbReference>
<dbReference type="Gene3D" id="2.40.30.170">
    <property type="match status" value="1"/>
</dbReference>
<reference evidence="2" key="1">
    <citation type="submission" date="2015-04" db="EMBL/GenBank/DDBJ databases">
        <authorList>
            <person name="Syromyatnikov M.Y."/>
            <person name="Popov V.N."/>
        </authorList>
    </citation>
    <scope>NUCLEOTIDE SEQUENCE</scope>
    <source>
        <strain evidence="2">MO-1</strain>
    </source>
</reference>
<proteinExistence type="inferred from homology"/>
<evidence type="ECO:0000313" key="2">
    <source>
        <dbReference type="EMBL" id="CRH07319.1"/>
    </source>
</evidence>
<organism evidence="2">
    <name type="scientific">Magnetococcus massalia (strain MO-1)</name>
    <dbReference type="NCBI Taxonomy" id="451514"/>
    <lineage>
        <taxon>Bacteria</taxon>
        <taxon>Pseudomonadati</taxon>
        <taxon>Pseudomonadota</taxon>
        <taxon>Magnetococcia</taxon>
        <taxon>Magnetococcales</taxon>
        <taxon>Magnetococcaceae</taxon>
        <taxon>Magnetococcus</taxon>
    </lineage>
</organism>
<evidence type="ECO:0000256" key="1">
    <source>
        <dbReference type="ARBA" id="ARBA00009477"/>
    </source>
</evidence>
<sequence>MPLLAAMLLAHGAWAESTEKQAQAEQAEKRAAVVTVKSLAEMLLQLRAEAPAMVRTLRDVWVTTQISAPLREIHGETGDRVAWGQVLARQDTWAQRMALKRAEASLKVLQSQMPLAEQQLTRVQKLWKKGQSTEELLERRVSERATLKARIEEARVAVEQHKLQVDKGMIRAPFSGVIVERRAHIGGWSDPGTALFRLVDPARVVLSAELTPERIESARLAKRWQFEHTNGSSEVKLESVLPLQSASSRTIEARFRFAGDKPMPGVAGRLVWTDDRGWLEPSLLERRGGQLGLFVIDETQHARFMPLANAQEGRRTRIPAGLKSHPRVVVDGRQNLQDGDRISYAE</sequence>
<protein>
    <submittedName>
        <fullName evidence="2">Putative efflux transporter, RND family, MFP subunit</fullName>
    </submittedName>
</protein>
<accession>A0A1S7LMC2</accession>
<dbReference type="Gene3D" id="2.40.50.100">
    <property type="match status" value="1"/>
</dbReference>
<dbReference type="Gene3D" id="1.10.287.470">
    <property type="entry name" value="Helix hairpin bin"/>
    <property type="match status" value="1"/>
</dbReference>
<gene>
    <name evidence="2" type="ORF">MAGMO_3179</name>
</gene>
<dbReference type="SUPFAM" id="SSF111369">
    <property type="entry name" value="HlyD-like secretion proteins"/>
    <property type="match status" value="1"/>
</dbReference>
<comment type="similarity">
    <text evidence="1">Belongs to the membrane fusion protein (MFP) (TC 8.A.1) family.</text>
</comment>
<dbReference type="NCBIfam" id="TIGR01730">
    <property type="entry name" value="RND_mfp"/>
    <property type="match status" value="1"/>
</dbReference>
<dbReference type="GO" id="GO:0015562">
    <property type="term" value="F:efflux transmembrane transporter activity"/>
    <property type="evidence" value="ECO:0007669"/>
    <property type="project" value="TreeGrafter"/>
</dbReference>
<dbReference type="AlphaFoldDB" id="A0A1S7LMC2"/>
<dbReference type="PANTHER" id="PTHR30469">
    <property type="entry name" value="MULTIDRUG RESISTANCE PROTEIN MDTA"/>
    <property type="match status" value="1"/>
</dbReference>
<dbReference type="PANTHER" id="PTHR30469:SF15">
    <property type="entry name" value="HLYD FAMILY OF SECRETION PROTEINS"/>
    <property type="match status" value="1"/>
</dbReference>
<dbReference type="GO" id="GO:1990281">
    <property type="term" value="C:efflux pump complex"/>
    <property type="evidence" value="ECO:0007669"/>
    <property type="project" value="TreeGrafter"/>
</dbReference>
<dbReference type="InterPro" id="IPR006143">
    <property type="entry name" value="RND_pump_MFP"/>
</dbReference>